<name>A0ABR4EQT9_9PEZI</name>
<evidence type="ECO:0000313" key="1">
    <source>
        <dbReference type="EMBL" id="KAL2284811.1"/>
    </source>
</evidence>
<keyword evidence="2" id="KW-1185">Reference proteome</keyword>
<evidence type="ECO:0000313" key="2">
    <source>
        <dbReference type="Proteomes" id="UP001600888"/>
    </source>
</evidence>
<gene>
    <name evidence="1" type="ORF">FJTKL_08640</name>
</gene>
<sequence>MSSSNSVYVQLLIVDDLLPSVPSSSLKLPRTSDSCLCTNRGGGGLCLPEIVQGVVDVCHMAVWIFISKLRHRCCNCFIRECACSCLEITRTERFSPPSRLHGVQVSRCLIIAPVRKSSDVEGSHHVVILVDQVVAMEHVDSVPWSIVSLHDRGLSSPQPDHVLEPSGLVGHDSPVAIRPREDTEVNQMNMDGMRPAIAGVLQLPDLGCASWHLGENPIVDIGKDDVINLPLAV</sequence>
<protein>
    <submittedName>
        <fullName evidence="1">Uncharacterized protein</fullName>
    </submittedName>
</protein>
<dbReference type="EMBL" id="JBAWTH010000034">
    <property type="protein sequence ID" value="KAL2284811.1"/>
    <property type="molecule type" value="Genomic_DNA"/>
</dbReference>
<dbReference type="Proteomes" id="UP001600888">
    <property type="component" value="Unassembled WGS sequence"/>
</dbReference>
<reference evidence="1 2" key="1">
    <citation type="submission" date="2024-03" db="EMBL/GenBank/DDBJ databases">
        <title>A high-quality draft genome sequence of Diaporthe vaccinii, a causative agent of upright dieback and viscid rot disease in cranberry plants.</title>
        <authorList>
            <person name="Sarrasin M."/>
            <person name="Lang B.F."/>
            <person name="Burger G."/>
        </authorList>
    </citation>
    <scope>NUCLEOTIDE SEQUENCE [LARGE SCALE GENOMIC DNA]</scope>
    <source>
        <strain evidence="1 2">IS7</strain>
    </source>
</reference>
<organism evidence="1 2">
    <name type="scientific">Diaporthe vaccinii</name>
    <dbReference type="NCBI Taxonomy" id="105482"/>
    <lineage>
        <taxon>Eukaryota</taxon>
        <taxon>Fungi</taxon>
        <taxon>Dikarya</taxon>
        <taxon>Ascomycota</taxon>
        <taxon>Pezizomycotina</taxon>
        <taxon>Sordariomycetes</taxon>
        <taxon>Sordariomycetidae</taxon>
        <taxon>Diaporthales</taxon>
        <taxon>Diaporthaceae</taxon>
        <taxon>Diaporthe</taxon>
        <taxon>Diaporthe eres species complex</taxon>
    </lineage>
</organism>
<accession>A0ABR4EQT9</accession>
<comment type="caution">
    <text evidence="1">The sequence shown here is derived from an EMBL/GenBank/DDBJ whole genome shotgun (WGS) entry which is preliminary data.</text>
</comment>
<proteinExistence type="predicted"/>